<gene>
    <name evidence="4" type="ORF">FRACYDRAFT_162073</name>
</gene>
<dbReference type="Pfam" id="PF00179">
    <property type="entry name" value="UQ_con"/>
    <property type="match status" value="1"/>
</dbReference>
<dbReference type="Proteomes" id="UP000095751">
    <property type="component" value="Unassembled WGS sequence"/>
</dbReference>
<evidence type="ECO:0000313" key="5">
    <source>
        <dbReference type="Proteomes" id="UP000095751"/>
    </source>
</evidence>
<dbReference type="EMBL" id="KV784378">
    <property type="protein sequence ID" value="OEU08956.1"/>
    <property type="molecule type" value="Genomic_DNA"/>
</dbReference>
<feature type="domain" description="UBC core" evidence="3">
    <location>
        <begin position="1"/>
        <end position="124"/>
    </location>
</feature>
<dbReference type="InterPro" id="IPR016135">
    <property type="entry name" value="UBQ-conjugating_enzyme/RWD"/>
</dbReference>
<keyword evidence="5" id="KW-1185">Reference proteome</keyword>
<keyword evidence="1" id="KW-0808">Transferase</keyword>
<evidence type="ECO:0000259" key="3">
    <source>
        <dbReference type="PROSITE" id="PS50127"/>
    </source>
</evidence>
<dbReference type="KEGG" id="fcy:FRACYDRAFT_162073"/>
<proteinExistence type="predicted"/>
<dbReference type="AlphaFoldDB" id="A0A1E7ESY6"/>
<dbReference type="GO" id="GO:0016740">
    <property type="term" value="F:transferase activity"/>
    <property type="evidence" value="ECO:0007669"/>
    <property type="project" value="UniProtKB-KW"/>
</dbReference>
<protein>
    <submittedName>
        <fullName evidence="4">UBC-like protein</fullName>
    </submittedName>
</protein>
<dbReference type="PANTHER" id="PTHR46116:SF39">
    <property type="entry name" value="BACULOVIRAL IAP REPEAT-CONTAINING PROTEIN 6"/>
    <property type="match status" value="1"/>
</dbReference>
<dbReference type="SMART" id="SM00212">
    <property type="entry name" value="UBCc"/>
    <property type="match status" value="1"/>
</dbReference>
<organism evidence="4 5">
    <name type="scientific">Fragilariopsis cylindrus CCMP1102</name>
    <dbReference type="NCBI Taxonomy" id="635003"/>
    <lineage>
        <taxon>Eukaryota</taxon>
        <taxon>Sar</taxon>
        <taxon>Stramenopiles</taxon>
        <taxon>Ochrophyta</taxon>
        <taxon>Bacillariophyta</taxon>
        <taxon>Bacillariophyceae</taxon>
        <taxon>Bacillariophycidae</taxon>
        <taxon>Bacillariales</taxon>
        <taxon>Bacillariaceae</taxon>
        <taxon>Fragilariopsis</taxon>
    </lineage>
</organism>
<dbReference type="SUPFAM" id="SSF54495">
    <property type="entry name" value="UBC-like"/>
    <property type="match status" value="1"/>
</dbReference>
<sequence length="124" mass="13691">KTSLPSDKRCSAWLRFDEEMPQYIRAILPAPLPGPSPYSGGVFAFDIMIPDNYPNVSPKVQIITTGRGKVRFGPNLYASGKVCLSLLGTWEGPKWNPKASSLFQVLVSIQSLILGVEHPFFLEP</sequence>
<evidence type="ECO:0000313" key="4">
    <source>
        <dbReference type="EMBL" id="OEU08956.1"/>
    </source>
</evidence>
<dbReference type="OrthoDB" id="47801at2759"/>
<dbReference type="PANTHER" id="PTHR46116">
    <property type="entry name" value="(E3-INDEPENDENT) E2 UBIQUITIN-CONJUGATING ENZYME"/>
    <property type="match status" value="1"/>
</dbReference>
<dbReference type="Gene3D" id="3.10.110.10">
    <property type="entry name" value="Ubiquitin Conjugating Enzyme"/>
    <property type="match status" value="1"/>
</dbReference>
<dbReference type="InterPro" id="IPR000608">
    <property type="entry name" value="UBC"/>
</dbReference>
<feature type="non-terminal residue" evidence="4">
    <location>
        <position position="1"/>
    </location>
</feature>
<keyword evidence="2" id="KW-0833">Ubl conjugation pathway</keyword>
<dbReference type="InParanoid" id="A0A1E7ESY6"/>
<reference evidence="4 5" key="1">
    <citation type="submission" date="2016-09" db="EMBL/GenBank/DDBJ databases">
        <title>Extensive genetic diversity and differential bi-allelic expression allows diatom success in the polar Southern Ocean.</title>
        <authorList>
            <consortium name="DOE Joint Genome Institute"/>
            <person name="Mock T."/>
            <person name="Otillar R.P."/>
            <person name="Strauss J."/>
            <person name="Dupont C."/>
            <person name="Frickenhaus S."/>
            <person name="Maumus F."/>
            <person name="Mcmullan M."/>
            <person name="Sanges R."/>
            <person name="Schmutz J."/>
            <person name="Toseland A."/>
            <person name="Valas R."/>
            <person name="Veluchamy A."/>
            <person name="Ward B.J."/>
            <person name="Allen A."/>
            <person name="Barry K."/>
            <person name="Falciatore A."/>
            <person name="Ferrante M."/>
            <person name="Fortunato A.E."/>
            <person name="Gloeckner G."/>
            <person name="Gruber A."/>
            <person name="Hipkin R."/>
            <person name="Janech M."/>
            <person name="Kroth P."/>
            <person name="Leese F."/>
            <person name="Lindquist E."/>
            <person name="Lyon B.R."/>
            <person name="Martin J."/>
            <person name="Mayer C."/>
            <person name="Parker M."/>
            <person name="Quesneville H."/>
            <person name="Raymond J."/>
            <person name="Uhlig C."/>
            <person name="Valentin K.U."/>
            <person name="Worden A.Z."/>
            <person name="Armbrust E.V."/>
            <person name="Bowler C."/>
            <person name="Green B."/>
            <person name="Moulton V."/>
            <person name="Van Oosterhout C."/>
            <person name="Grigoriev I."/>
        </authorList>
    </citation>
    <scope>NUCLEOTIDE SEQUENCE [LARGE SCALE GENOMIC DNA]</scope>
    <source>
        <strain evidence="4 5">CCMP1102</strain>
    </source>
</reference>
<evidence type="ECO:0000256" key="2">
    <source>
        <dbReference type="ARBA" id="ARBA00022786"/>
    </source>
</evidence>
<evidence type="ECO:0000256" key="1">
    <source>
        <dbReference type="ARBA" id="ARBA00022679"/>
    </source>
</evidence>
<name>A0A1E7ESY6_9STRA</name>
<dbReference type="PROSITE" id="PS50127">
    <property type="entry name" value="UBC_2"/>
    <property type="match status" value="1"/>
</dbReference>
<accession>A0A1E7ESY6</accession>
<feature type="non-terminal residue" evidence="4">
    <location>
        <position position="124"/>
    </location>
</feature>